<dbReference type="OrthoDB" id="2443197at2759"/>
<evidence type="ECO:0000313" key="2">
    <source>
        <dbReference type="EMBL" id="CAG8590637.1"/>
    </source>
</evidence>
<feature type="compositionally biased region" description="Basic and acidic residues" evidence="1">
    <location>
        <begin position="133"/>
        <end position="146"/>
    </location>
</feature>
<evidence type="ECO:0000313" key="3">
    <source>
        <dbReference type="Proteomes" id="UP000789342"/>
    </source>
</evidence>
<feature type="compositionally biased region" description="Low complexity" evidence="1">
    <location>
        <begin position="161"/>
        <end position="173"/>
    </location>
</feature>
<dbReference type="Proteomes" id="UP000789342">
    <property type="component" value="Unassembled WGS sequence"/>
</dbReference>
<feature type="region of interest" description="Disordered" evidence="1">
    <location>
        <begin position="121"/>
        <end position="198"/>
    </location>
</feature>
<feature type="non-terminal residue" evidence="2">
    <location>
        <position position="577"/>
    </location>
</feature>
<keyword evidence="3" id="KW-1185">Reference proteome</keyword>
<organism evidence="2 3">
    <name type="scientific">Acaulospora morrowiae</name>
    <dbReference type="NCBI Taxonomy" id="94023"/>
    <lineage>
        <taxon>Eukaryota</taxon>
        <taxon>Fungi</taxon>
        <taxon>Fungi incertae sedis</taxon>
        <taxon>Mucoromycota</taxon>
        <taxon>Glomeromycotina</taxon>
        <taxon>Glomeromycetes</taxon>
        <taxon>Diversisporales</taxon>
        <taxon>Acaulosporaceae</taxon>
        <taxon>Acaulospora</taxon>
    </lineage>
</organism>
<proteinExistence type="predicted"/>
<dbReference type="EMBL" id="CAJVPV010005426">
    <property type="protein sequence ID" value="CAG8590637.1"/>
    <property type="molecule type" value="Genomic_DNA"/>
</dbReference>
<accession>A0A9N9G7P9</accession>
<feature type="compositionally biased region" description="Polar residues" evidence="1">
    <location>
        <begin position="151"/>
        <end position="160"/>
    </location>
</feature>
<protein>
    <submittedName>
        <fullName evidence="2">14787_t:CDS:1</fullName>
    </submittedName>
</protein>
<reference evidence="2" key="1">
    <citation type="submission" date="2021-06" db="EMBL/GenBank/DDBJ databases">
        <authorList>
            <person name="Kallberg Y."/>
            <person name="Tangrot J."/>
            <person name="Rosling A."/>
        </authorList>
    </citation>
    <scope>NUCLEOTIDE SEQUENCE</scope>
    <source>
        <strain evidence="2">CL551</strain>
    </source>
</reference>
<name>A0A9N9G7P9_9GLOM</name>
<evidence type="ECO:0000256" key="1">
    <source>
        <dbReference type="SAM" id="MobiDB-lite"/>
    </source>
</evidence>
<sequence>MSENEPYVGYNALIDYLQAQNNKSYRSFLELNREVIISSLSVNSDWKELDNCWAANFLREAERFGGSNVGRVTSSRVTYYMCLGSGELLFLILVKSERGGNGLKAYWKEIIKQHKRNELRDQICPKQTPNHCESNEPKGIKRESDARYSQVIESQQSATESSSSDSDLGSLDGPKNKKSRSQYVRDDSSSQESTPCLTHTLTLNVTPNKTIINQVQEDVNNYHDNEENVFTLDEDDIHEEELEDSLLQENPGSIIDCKLTINDVCIRSAMEKWRKSSKYVGEIHKQDLMRYNIIDTTTSSATEARKLFNEHWDDIISTVEKLLTSSSTTQLASASASTLDTEQDGQSKEIKQYTKYISTNVNSAKKLREAIKKERAKLRIDGNIKWKRRVLGLMKAYRNQFPDGANYFKEDQTESDYIIRFISRVYTILFKDKKFLRQAWKEKTLRSSAILLNQSLKDNDRRCSGNGIDAIISMVDLDLEISVLEVSGSPTRLDHTHYVGDKNKIAKMLKIIINYIKTKYSGCYEDFRRIKVYGIQYVFALCWRLLFQTRKNVLLPDYTVFALQGVAKVRLKSVDDA</sequence>
<gene>
    <name evidence="2" type="ORF">AMORRO_LOCUS7329</name>
</gene>
<comment type="caution">
    <text evidence="2">The sequence shown here is derived from an EMBL/GenBank/DDBJ whole genome shotgun (WGS) entry which is preliminary data.</text>
</comment>
<dbReference type="AlphaFoldDB" id="A0A9N9G7P9"/>